<evidence type="ECO:0000256" key="2">
    <source>
        <dbReference type="ARBA" id="ARBA00022475"/>
    </source>
</evidence>
<dbReference type="InterPro" id="IPR033479">
    <property type="entry name" value="dCache_1"/>
</dbReference>
<keyword evidence="16" id="KW-1185">Reference proteome</keyword>
<dbReference type="Gene3D" id="3.30.450.20">
    <property type="entry name" value="PAS domain"/>
    <property type="match status" value="2"/>
</dbReference>
<dbReference type="Proteomes" id="UP000654670">
    <property type="component" value="Unassembled WGS sequence"/>
</dbReference>
<feature type="transmembrane region" description="Helical" evidence="12">
    <location>
        <begin position="73"/>
        <end position="95"/>
    </location>
</feature>
<name>A0A917W3E1_9BACL</name>
<dbReference type="GO" id="GO:0006935">
    <property type="term" value="P:chemotaxis"/>
    <property type="evidence" value="ECO:0007669"/>
    <property type="project" value="UniProtKB-KW"/>
</dbReference>
<gene>
    <name evidence="15" type="ORF">GCM10007968_23890</name>
</gene>
<reference evidence="15" key="2">
    <citation type="submission" date="2020-09" db="EMBL/GenBank/DDBJ databases">
        <authorList>
            <person name="Sun Q."/>
            <person name="Ohkuma M."/>
        </authorList>
    </citation>
    <scope>NUCLEOTIDE SEQUENCE</scope>
    <source>
        <strain evidence="15">JCM 15325</strain>
    </source>
</reference>
<dbReference type="Gene3D" id="1.10.287.950">
    <property type="entry name" value="Methyl-accepting chemotaxis protein"/>
    <property type="match status" value="1"/>
</dbReference>
<proteinExistence type="inferred from homology"/>
<dbReference type="InterPro" id="IPR003660">
    <property type="entry name" value="HAMP_dom"/>
</dbReference>
<evidence type="ECO:0000256" key="7">
    <source>
        <dbReference type="ARBA" id="ARBA00023224"/>
    </source>
</evidence>
<feature type="transmembrane region" description="Helical" evidence="12">
    <location>
        <begin position="339"/>
        <end position="363"/>
    </location>
</feature>
<sequence length="721" mass="79494">MRTKSMEKDKEHSKKKQTESSVDRKTRTGTILKKIGGGAARFFSKMEERLERSFLGKYMPDRLFMAFSLRKQLLIPFVTTIVFFGLVGGAFSYFYGTMMTTDDLAQSTMTQLKTVNANFETLFDDAQAVTGQVALSDRLANPEANIYAINQDFQNVISSNKMYQALTFASADKTVVRAPIYYYDKTYDPTKDSWYRLGAQGKGNFVWMNPYTDDVTQQSVVSVAQAIMDQGKVKGVVKLDFFLSTIVNQVRGTKFGDSGYAALLNKSGTYIAAPKNSEIGTNAAKQPFYQEMKKMGRSGMFYATVDGQQKLICFEKNQTTGWTLLGVINKSEISNKANLITLPSVVTVLIILIVAITLTNYLLKKMAIRIRRIEEAAKQVEEGDLTVFIPVTGKDELAELTGSINQMARANREAFKKMSEVARQITGASQTLVASVEENTASANEVSATVNEIARGASDQSKSIDESLASLQSLVDTVRRMDARSKEVLQGADQMTASSLGGKEKLKHLSVQSRASADTTGQIISAVSQLERHVAKIDEIVDVLGGIARRTNLLSLNASIEAAHAGEHGKGFSVVADEIRKLAQQTNQSLKHVTEMVKEMNEQTRNTVELCEETNRVVEAQGEAVEETNRAFEEIDRTIEANVKGIQGIADAIRKTEANIERISKGSQMIASTSEETAASTEEVSASVEEENAAMEELNKLAGELDQQARQMREAIERFKI</sequence>
<evidence type="ECO:0000259" key="14">
    <source>
        <dbReference type="PROSITE" id="PS50885"/>
    </source>
</evidence>
<evidence type="ECO:0000259" key="13">
    <source>
        <dbReference type="PROSITE" id="PS50111"/>
    </source>
</evidence>
<feature type="domain" description="Methyl-accepting transducer" evidence="13">
    <location>
        <begin position="435"/>
        <end position="685"/>
    </location>
</feature>
<dbReference type="CDD" id="cd12913">
    <property type="entry name" value="PDC1_MCP_like"/>
    <property type="match status" value="1"/>
</dbReference>
<dbReference type="PANTHER" id="PTHR32089">
    <property type="entry name" value="METHYL-ACCEPTING CHEMOTAXIS PROTEIN MCPB"/>
    <property type="match status" value="1"/>
</dbReference>
<keyword evidence="5 12" id="KW-1133">Transmembrane helix</keyword>
<dbReference type="Gene3D" id="1.10.8.500">
    <property type="entry name" value="HAMP domain in histidine kinase"/>
    <property type="match status" value="1"/>
</dbReference>
<dbReference type="Pfam" id="PF00015">
    <property type="entry name" value="MCPsignal"/>
    <property type="match status" value="1"/>
</dbReference>
<protein>
    <submittedName>
        <fullName evidence="15">Methyl-accepting chemotaxis protein</fullName>
    </submittedName>
</protein>
<keyword evidence="4 12" id="KW-0812">Transmembrane</keyword>
<dbReference type="SMART" id="SM00304">
    <property type="entry name" value="HAMP"/>
    <property type="match status" value="2"/>
</dbReference>
<keyword evidence="10" id="KW-0175">Coiled coil</keyword>
<keyword evidence="6 12" id="KW-0472">Membrane</keyword>
<feature type="coiled-coil region" evidence="10">
    <location>
        <begin position="688"/>
        <end position="718"/>
    </location>
</feature>
<dbReference type="CDD" id="cd06225">
    <property type="entry name" value="HAMP"/>
    <property type="match status" value="1"/>
</dbReference>
<dbReference type="Pfam" id="PF00672">
    <property type="entry name" value="HAMP"/>
    <property type="match status" value="1"/>
</dbReference>
<evidence type="ECO:0000256" key="6">
    <source>
        <dbReference type="ARBA" id="ARBA00023136"/>
    </source>
</evidence>
<dbReference type="EMBL" id="BMOK01000011">
    <property type="protein sequence ID" value="GGL59135.1"/>
    <property type="molecule type" value="Genomic_DNA"/>
</dbReference>
<evidence type="ECO:0000313" key="15">
    <source>
        <dbReference type="EMBL" id="GGL59135.1"/>
    </source>
</evidence>
<evidence type="ECO:0000256" key="12">
    <source>
        <dbReference type="SAM" id="Phobius"/>
    </source>
</evidence>
<evidence type="ECO:0000256" key="5">
    <source>
        <dbReference type="ARBA" id="ARBA00022989"/>
    </source>
</evidence>
<evidence type="ECO:0000256" key="11">
    <source>
        <dbReference type="SAM" id="MobiDB-lite"/>
    </source>
</evidence>
<dbReference type="CDD" id="cd12912">
    <property type="entry name" value="PDC2_MCP_like"/>
    <property type="match status" value="1"/>
</dbReference>
<dbReference type="SUPFAM" id="SSF58104">
    <property type="entry name" value="Methyl-accepting chemotaxis protein (MCP) signaling domain"/>
    <property type="match status" value="1"/>
</dbReference>
<evidence type="ECO:0000256" key="8">
    <source>
        <dbReference type="ARBA" id="ARBA00029447"/>
    </source>
</evidence>
<evidence type="ECO:0000256" key="10">
    <source>
        <dbReference type="SAM" id="Coils"/>
    </source>
</evidence>
<dbReference type="GO" id="GO:0005886">
    <property type="term" value="C:plasma membrane"/>
    <property type="evidence" value="ECO:0007669"/>
    <property type="project" value="UniProtKB-SubCell"/>
</dbReference>
<comment type="caution">
    <text evidence="15">The sequence shown here is derived from an EMBL/GenBank/DDBJ whole genome shotgun (WGS) entry which is preliminary data.</text>
</comment>
<dbReference type="PROSITE" id="PS50885">
    <property type="entry name" value="HAMP"/>
    <property type="match status" value="1"/>
</dbReference>
<dbReference type="CDD" id="cd11386">
    <property type="entry name" value="MCP_signal"/>
    <property type="match status" value="1"/>
</dbReference>
<comment type="subcellular location">
    <subcellularLocation>
        <location evidence="1">Cell membrane</location>
        <topology evidence="1">Multi-pass membrane protein</topology>
    </subcellularLocation>
</comment>
<feature type="region of interest" description="Disordered" evidence="11">
    <location>
        <begin position="1"/>
        <end position="25"/>
    </location>
</feature>
<dbReference type="PROSITE" id="PS50111">
    <property type="entry name" value="CHEMOTAXIS_TRANSDUC_2"/>
    <property type="match status" value="1"/>
</dbReference>
<evidence type="ECO:0000256" key="4">
    <source>
        <dbReference type="ARBA" id="ARBA00022692"/>
    </source>
</evidence>
<dbReference type="InterPro" id="IPR004089">
    <property type="entry name" value="MCPsignal_dom"/>
</dbReference>
<keyword evidence="3" id="KW-0145">Chemotaxis</keyword>
<reference evidence="15" key="1">
    <citation type="journal article" date="2014" name="Int. J. Syst. Evol. Microbiol.">
        <title>Complete genome sequence of Corynebacterium casei LMG S-19264T (=DSM 44701T), isolated from a smear-ripened cheese.</title>
        <authorList>
            <consortium name="US DOE Joint Genome Institute (JGI-PGF)"/>
            <person name="Walter F."/>
            <person name="Albersmeier A."/>
            <person name="Kalinowski J."/>
            <person name="Ruckert C."/>
        </authorList>
    </citation>
    <scope>NUCLEOTIDE SEQUENCE</scope>
    <source>
        <strain evidence="15">JCM 15325</strain>
    </source>
</reference>
<dbReference type="AlphaFoldDB" id="A0A917W3E1"/>
<evidence type="ECO:0000313" key="16">
    <source>
        <dbReference type="Proteomes" id="UP000654670"/>
    </source>
</evidence>
<keyword evidence="7 9" id="KW-0807">Transducer</keyword>
<dbReference type="Pfam" id="PF02743">
    <property type="entry name" value="dCache_1"/>
    <property type="match status" value="1"/>
</dbReference>
<evidence type="ECO:0000256" key="9">
    <source>
        <dbReference type="PROSITE-ProRule" id="PRU00284"/>
    </source>
</evidence>
<evidence type="ECO:0000256" key="3">
    <source>
        <dbReference type="ARBA" id="ARBA00022500"/>
    </source>
</evidence>
<evidence type="ECO:0000256" key="1">
    <source>
        <dbReference type="ARBA" id="ARBA00004651"/>
    </source>
</evidence>
<dbReference type="SMART" id="SM00283">
    <property type="entry name" value="MA"/>
    <property type="match status" value="1"/>
</dbReference>
<dbReference type="GO" id="GO:0007165">
    <property type="term" value="P:signal transduction"/>
    <property type="evidence" value="ECO:0007669"/>
    <property type="project" value="UniProtKB-KW"/>
</dbReference>
<comment type="similarity">
    <text evidence="8">Belongs to the methyl-accepting chemotaxis (MCP) protein family.</text>
</comment>
<dbReference type="PANTHER" id="PTHR32089:SF114">
    <property type="entry name" value="METHYL-ACCEPTING CHEMOTAXIS PROTEIN MCPB"/>
    <property type="match status" value="1"/>
</dbReference>
<keyword evidence="2" id="KW-1003">Cell membrane</keyword>
<feature type="domain" description="HAMP" evidence="14">
    <location>
        <begin position="364"/>
        <end position="416"/>
    </location>
</feature>
<accession>A0A917W3E1</accession>
<organism evidence="15 16">
    <name type="scientific">Sporolactobacillus putidus</name>
    <dbReference type="NCBI Taxonomy" id="492735"/>
    <lineage>
        <taxon>Bacteria</taxon>
        <taxon>Bacillati</taxon>
        <taxon>Bacillota</taxon>
        <taxon>Bacilli</taxon>
        <taxon>Bacillales</taxon>
        <taxon>Sporolactobacillaceae</taxon>
        <taxon>Sporolactobacillus</taxon>
    </lineage>
</organism>